<evidence type="ECO:0000256" key="2">
    <source>
        <dbReference type="ARBA" id="ARBA00022670"/>
    </source>
</evidence>
<evidence type="ECO:0000256" key="3">
    <source>
        <dbReference type="ARBA" id="ARBA00022723"/>
    </source>
</evidence>
<dbReference type="Gene3D" id="3.10.170.10">
    <property type="match status" value="1"/>
</dbReference>
<dbReference type="CDD" id="cd09597">
    <property type="entry name" value="M4_TLP"/>
    <property type="match status" value="1"/>
</dbReference>
<dbReference type="PANTHER" id="PTHR43579:SF1">
    <property type="entry name" value="NEUTRAL METALLOPROTEINASE"/>
    <property type="match status" value="1"/>
</dbReference>
<evidence type="ECO:0000313" key="11">
    <source>
        <dbReference type="Proteomes" id="UP001165068"/>
    </source>
</evidence>
<dbReference type="InterPro" id="IPR023612">
    <property type="entry name" value="Peptidase_M4"/>
</dbReference>
<keyword evidence="11" id="KW-1185">Reference proteome</keyword>
<dbReference type="InterPro" id="IPR052759">
    <property type="entry name" value="Metalloprotease_M4"/>
</dbReference>
<feature type="domain" description="Peptidase M4" evidence="8">
    <location>
        <begin position="68"/>
        <end position="181"/>
    </location>
</feature>
<evidence type="ECO:0000256" key="6">
    <source>
        <dbReference type="ARBA" id="ARBA00023049"/>
    </source>
</evidence>
<evidence type="ECO:0000256" key="4">
    <source>
        <dbReference type="ARBA" id="ARBA00022801"/>
    </source>
</evidence>
<evidence type="ECO:0000256" key="1">
    <source>
        <dbReference type="ARBA" id="ARBA00009388"/>
    </source>
</evidence>
<keyword evidence="5 7" id="KW-0862">Zinc</keyword>
<dbReference type="Gene3D" id="1.10.390.10">
    <property type="entry name" value="Neutral Protease Domain 2"/>
    <property type="match status" value="1"/>
</dbReference>
<protein>
    <recommendedName>
        <fullName evidence="7">Neutral metalloproteinase</fullName>
        <ecNumber evidence="7">3.4.24.-</ecNumber>
    </recommendedName>
</protein>
<organism evidence="10 11">
    <name type="scientific">Microbacterium arabinogalactanolyticum</name>
    <dbReference type="NCBI Taxonomy" id="69365"/>
    <lineage>
        <taxon>Bacteria</taxon>
        <taxon>Bacillati</taxon>
        <taxon>Actinomycetota</taxon>
        <taxon>Actinomycetes</taxon>
        <taxon>Micrococcales</taxon>
        <taxon>Microbacteriaceae</taxon>
        <taxon>Microbacterium</taxon>
    </lineage>
</organism>
<keyword evidence="4 7" id="KW-0378">Hydrolase</keyword>
<dbReference type="EC" id="3.4.24.-" evidence="7"/>
<gene>
    <name evidence="10" type="ORF">MIAR_07650</name>
</gene>
<dbReference type="RefSeq" id="WP_285631577.1">
    <property type="nucleotide sequence ID" value="NZ_BAAAUK010000003.1"/>
</dbReference>
<comment type="caution">
    <text evidence="10">The sequence shown here is derived from an EMBL/GenBank/DDBJ whole genome shotgun (WGS) entry which is preliminary data.</text>
</comment>
<accession>A0ABQ5NF79</accession>
<dbReference type="SUPFAM" id="SSF55486">
    <property type="entry name" value="Metalloproteases ('zincins'), catalytic domain"/>
    <property type="match status" value="1"/>
</dbReference>
<comment type="function">
    <text evidence="7">Extracellular zinc metalloprotease.</text>
</comment>
<evidence type="ECO:0000313" key="10">
    <source>
        <dbReference type="EMBL" id="GLC84177.1"/>
    </source>
</evidence>
<keyword evidence="3" id="KW-0479">Metal-binding</keyword>
<dbReference type="Pfam" id="PF02868">
    <property type="entry name" value="Peptidase_M4_C"/>
    <property type="match status" value="1"/>
</dbReference>
<name>A0ABQ5NF79_9MICO</name>
<keyword evidence="7" id="KW-0964">Secreted</keyword>
<evidence type="ECO:0000259" key="9">
    <source>
        <dbReference type="Pfam" id="PF02868"/>
    </source>
</evidence>
<evidence type="ECO:0000256" key="7">
    <source>
        <dbReference type="RuleBase" id="RU366073"/>
    </source>
</evidence>
<dbReference type="InterPro" id="IPR013856">
    <property type="entry name" value="Peptidase_M4_domain"/>
</dbReference>
<keyword evidence="2 7" id="KW-0645">Protease</keyword>
<comment type="subcellular location">
    <subcellularLocation>
        <location evidence="7">Secreted</location>
    </subcellularLocation>
</comment>
<comment type="similarity">
    <text evidence="1 7">Belongs to the peptidase M4 family.</text>
</comment>
<dbReference type="InterPro" id="IPR001570">
    <property type="entry name" value="Peptidase_M4_C_domain"/>
</dbReference>
<keyword evidence="6 7" id="KW-0482">Metalloprotease</keyword>
<evidence type="ECO:0000256" key="5">
    <source>
        <dbReference type="ARBA" id="ARBA00022833"/>
    </source>
</evidence>
<dbReference type="GO" id="GO:0008237">
    <property type="term" value="F:metallopeptidase activity"/>
    <property type="evidence" value="ECO:0007669"/>
    <property type="project" value="UniProtKB-KW"/>
</dbReference>
<sequence length="365" mass="38489">MSTTGVAEESIHQGIVPGYLLARLARSSQFTHAAEAARQTLIKGRPEYRATLELSVDSNGDLIADVQAAPSRTIYDTHNTEQLPGDRVRGEDDPAVEDAAVNQAFDGLGDTFRMLLGAFQRDSLDGGGAPLTATVHYGEKYDNAFWNGSQMVFGDGDGEVFTGFTGSVTVIGHELGHGVIQTTAALEYQGQSGALNESCADVFGALTEQYTKDQSVDQASWLIGEGIFTPAVQGRALRDMLHPGTAYDDDELGKDPQPADMSHYVRTTEDNGGVHINSGIPNRAFALAATAIGGKAWETAGLVWYRTLTGGLSATADFTEFAQATITAAADIGASVETAVRDAWIAVGVVEGGVIKDASADRAPE</sequence>
<dbReference type="EMBL" id="BRZC01000003">
    <property type="protein sequence ID" value="GLC84177.1"/>
    <property type="molecule type" value="Genomic_DNA"/>
</dbReference>
<dbReference type="PANTHER" id="PTHR43579">
    <property type="match status" value="1"/>
</dbReference>
<dbReference type="PRINTS" id="PR00730">
    <property type="entry name" value="THERMOLYSIN"/>
</dbReference>
<comment type="cofactor">
    <cofactor evidence="7">
        <name>Zn(2+)</name>
        <dbReference type="ChEBI" id="CHEBI:29105"/>
    </cofactor>
</comment>
<dbReference type="InterPro" id="IPR027268">
    <property type="entry name" value="Peptidase_M4/M1_CTD_sf"/>
</dbReference>
<proteinExistence type="inferred from homology"/>
<evidence type="ECO:0000259" key="8">
    <source>
        <dbReference type="Pfam" id="PF01447"/>
    </source>
</evidence>
<dbReference type="Pfam" id="PF01447">
    <property type="entry name" value="Peptidase_M4"/>
    <property type="match status" value="1"/>
</dbReference>
<dbReference type="Proteomes" id="UP001165068">
    <property type="component" value="Unassembled WGS sequence"/>
</dbReference>
<reference evidence="10" key="1">
    <citation type="submission" date="2022-08" db="EMBL/GenBank/DDBJ databases">
        <title>Draft genome sequence of Microbacterium arabinogalactanolyticum JCM 9171.</title>
        <authorList>
            <person name="Fujita K."/>
            <person name="Ishiwata A."/>
            <person name="Fushinobu S."/>
        </authorList>
    </citation>
    <scope>NUCLEOTIDE SEQUENCE</scope>
    <source>
        <strain evidence="10">JCM 9171</strain>
    </source>
</reference>
<feature type="domain" description="Peptidase M4 C-terminal" evidence="9">
    <location>
        <begin position="184"/>
        <end position="349"/>
    </location>
</feature>